<evidence type="ECO:0000256" key="3">
    <source>
        <dbReference type="ARBA" id="ARBA00022475"/>
    </source>
</evidence>
<keyword evidence="3" id="KW-1003">Cell membrane</keyword>
<keyword evidence="5" id="KW-0808">Transferase</keyword>
<sequence length="828" mass="95394">MAEIEPAQPRSSRTITQPIMNKETKEYEYTPMNAAPTKEQIIYQPIKLAKEMESKTNDDNITITSLKKAKGFELIPPDSRFNSILGDLKYDPDKPSKCDFLIQVTMYNEGVKNFTDTLGGICENLNSFSKADVEPLRIACVVIVDGIRAFNTTFSKQRGFFQQFFEEDPIKERFGVSDIRNCKLPDEKPDDEFAHCFMQKITLLDFSKYELQLIFCVKQKNKRKLNSHLWFFGGFCEFIQPKFVMLIDVGTQPHADSLFLLYEALETQDDLAGCCGEIRPMDPNIWKLVVPAQAVEYKLGHIFDKAFESLLGYITFLPGAFSAFRWSALQGDPLWKEYFKSICRPEIMNAFNSNIYLSETRILCLALISKKNERFLLRYVKNSVSETDVPETVSMLMIQRRRWINGSWFALIDSIRKCAMIFNSRHSCCRKMMFSIQMVYYVVNVIFAWVMVGSMLMVFSIIVKLAFGTIDGNNAFSISTFIILIYFLLLLFVFILSLGVKPNRVEGLFKLIASIFGIYMFGATIAFLIFLLENSNQVILIYVVLGVIFIFSTITLLNCAVMTLLKGICHYLFLTPTYINIFLIYSICNTHDCTWGSRPDLLTQEEKSRLEEFEEFRTKWTIVWVLCNSSFAYFLQVMSNSVSGKLYIYLIGALSVSMLILKFVGALFYLCQEACCKRKITKKWRKAKIAPVKENKEIHQDHIQTDMYVELDDKNCDAIRIGQIKEERDTRSQARRSFENSEKVLCKKDGLQVASKVDLVLAEDYEESSEELSLVLREKRFKHGIKLTYMANETGIVAGRIKAIEEGRVIPTEQERKALMDYIKKNCN</sequence>
<evidence type="ECO:0000256" key="6">
    <source>
        <dbReference type="ARBA" id="ARBA00022692"/>
    </source>
</evidence>
<dbReference type="AlphaFoldDB" id="A0A1R2AV24"/>
<keyword evidence="13" id="KW-1185">Reference proteome</keyword>
<accession>A0A1R2AV24</accession>
<reference evidence="12 13" key="1">
    <citation type="submission" date="2016-11" db="EMBL/GenBank/DDBJ databases">
        <title>The macronuclear genome of Stentor coeruleus: a giant cell with tiny introns.</title>
        <authorList>
            <person name="Slabodnick M."/>
            <person name="Ruby J.G."/>
            <person name="Reiff S.B."/>
            <person name="Swart E.C."/>
            <person name="Gosai S."/>
            <person name="Prabakaran S."/>
            <person name="Witkowska E."/>
            <person name="Larue G.E."/>
            <person name="Fisher S."/>
            <person name="Freeman R.M."/>
            <person name="Gunawardena J."/>
            <person name="Chu W."/>
            <person name="Stover N.A."/>
            <person name="Gregory B.D."/>
            <person name="Nowacki M."/>
            <person name="Derisi J."/>
            <person name="Roy S.W."/>
            <person name="Marshall W.F."/>
            <person name="Sood P."/>
        </authorList>
    </citation>
    <scope>NUCLEOTIDE SEQUENCE [LARGE SCALE GENOMIC DNA]</scope>
    <source>
        <strain evidence="12">WM001</strain>
    </source>
</reference>
<keyword evidence="7 11" id="KW-1133">Transmembrane helix</keyword>
<dbReference type="EC" id="2.4.1.16" evidence="2"/>
<dbReference type="Proteomes" id="UP000187209">
    <property type="component" value="Unassembled WGS sequence"/>
</dbReference>
<gene>
    <name evidence="12" type="ORF">SteCoe_34212</name>
</gene>
<dbReference type="EMBL" id="MPUH01001343">
    <property type="protein sequence ID" value="OMJ68368.1"/>
    <property type="molecule type" value="Genomic_DNA"/>
</dbReference>
<dbReference type="OrthoDB" id="3352955at2759"/>
<dbReference type="PANTHER" id="PTHR22914">
    <property type="entry name" value="CHITIN SYNTHASE"/>
    <property type="match status" value="1"/>
</dbReference>
<dbReference type="Pfam" id="PF01644">
    <property type="entry name" value="Chitin_synth_1"/>
    <property type="match status" value="1"/>
</dbReference>
<evidence type="ECO:0000256" key="2">
    <source>
        <dbReference type="ARBA" id="ARBA00012543"/>
    </source>
</evidence>
<comment type="caution">
    <text evidence="12">The sequence shown here is derived from an EMBL/GenBank/DDBJ whole genome shotgun (WGS) entry which is preliminary data.</text>
</comment>
<feature type="compositionally biased region" description="Polar residues" evidence="10">
    <location>
        <begin position="9"/>
        <end position="19"/>
    </location>
</feature>
<feature type="transmembrane region" description="Helical" evidence="11">
    <location>
        <begin position="475"/>
        <end position="496"/>
    </location>
</feature>
<evidence type="ECO:0000256" key="10">
    <source>
        <dbReference type="SAM" id="MobiDB-lite"/>
    </source>
</evidence>
<feature type="transmembrane region" description="Helical" evidence="11">
    <location>
        <begin position="439"/>
        <end position="463"/>
    </location>
</feature>
<evidence type="ECO:0000256" key="4">
    <source>
        <dbReference type="ARBA" id="ARBA00022676"/>
    </source>
</evidence>
<feature type="transmembrane region" description="Helical" evidence="11">
    <location>
        <begin position="508"/>
        <end position="532"/>
    </location>
</feature>
<proteinExistence type="predicted"/>
<evidence type="ECO:0000256" key="8">
    <source>
        <dbReference type="ARBA" id="ARBA00023136"/>
    </source>
</evidence>
<dbReference type="PANTHER" id="PTHR22914:SF9">
    <property type="entry name" value="CHITIN SYNTHASE 1"/>
    <property type="match status" value="1"/>
</dbReference>
<dbReference type="GO" id="GO:0071555">
    <property type="term" value="P:cell wall organization"/>
    <property type="evidence" value="ECO:0007669"/>
    <property type="project" value="UniProtKB-KW"/>
</dbReference>
<evidence type="ECO:0000256" key="1">
    <source>
        <dbReference type="ARBA" id="ARBA00004651"/>
    </source>
</evidence>
<dbReference type="SUPFAM" id="SSF53448">
    <property type="entry name" value="Nucleotide-diphospho-sugar transferases"/>
    <property type="match status" value="1"/>
</dbReference>
<name>A0A1R2AV24_9CILI</name>
<keyword evidence="8 11" id="KW-0472">Membrane</keyword>
<feature type="region of interest" description="Disordered" evidence="10">
    <location>
        <begin position="1"/>
        <end position="23"/>
    </location>
</feature>
<keyword evidence="9" id="KW-0961">Cell wall biogenesis/degradation</keyword>
<evidence type="ECO:0000256" key="7">
    <source>
        <dbReference type="ARBA" id="ARBA00022989"/>
    </source>
</evidence>
<organism evidence="12 13">
    <name type="scientific">Stentor coeruleus</name>
    <dbReference type="NCBI Taxonomy" id="5963"/>
    <lineage>
        <taxon>Eukaryota</taxon>
        <taxon>Sar</taxon>
        <taxon>Alveolata</taxon>
        <taxon>Ciliophora</taxon>
        <taxon>Postciliodesmatophora</taxon>
        <taxon>Heterotrichea</taxon>
        <taxon>Heterotrichida</taxon>
        <taxon>Stentoridae</taxon>
        <taxon>Stentor</taxon>
    </lineage>
</organism>
<evidence type="ECO:0000256" key="5">
    <source>
        <dbReference type="ARBA" id="ARBA00022679"/>
    </source>
</evidence>
<dbReference type="GO" id="GO:0005886">
    <property type="term" value="C:plasma membrane"/>
    <property type="evidence" value="ECO:0007669"/>
    <property type="project" value="UniProtKB-SubCell"/>
</dbReference>
<evidence type="ECO:0000313" key="13">
    <source>
        <dbReference type="Proteomes" id="UP000187209"/>
    </source>
</evidence>
<dbReference type="InterPro" id="IPR029044">
    <property type="entry name" value="Nucleotide-diphossugar_trans"/>
</dbReference>
<dbReference type="GO" id="GO:0006031">
    <property type="term" value="P:chitin biosynthetic process"/>
    <property type="evidence" value="ECO:0007669"/>
    <property type="project" value="TreeGrafter"/>
</dbReference>
<keyword evidence="6 11" id="KW-0812">Transmembrane</keyword>
<evidence type="ECO:0000256" key="9">
    <source>
        <dbReference type="ARBA" id="ARBA00023316"/>
    </source>
</evidence>
<comment type="subcellular location">
    <subcellularLocation>
        <location evidence="1">Cell membrane</location>
        <topology evidence="1">Multi-pass membrane protein</topology>
    </subcellularLocation>
</comment>
<protein>
    <recommendedName>
        <fullName evidence="2">chitin synthase</fullName>
        <ecNumber evidence="2">2.4.1.16</ecNumber>
    </recommendedName>
</protein>
<dbReference type="InterPro" id="IPR004835">
    <property type="entry name" value="Chitin_synth"/>
</dbReference>
<evidence type="ECO:0000313" key="12">
    <source>
        <dbReference type="EMBL" id="OMJ68368.1"/>
    </source>
</evidence>
<feature type="transmembrane region" description="Helical" evidence="11">
    <location>
        <begin position="538"/>
        <end position="561"/>
    </location>
</feature>
<evidence type="ECO:0000256" key="11">
    <source>
        <dbReference type="SAM" id="Phobius"/>
    </source>
</evidence>
<dbReference type="GO" id="GO:0004100">
    <property type="term" value="F:chitin synthase activity"/>
    <property type="evidence" value="ECO:0007669"/>
    <property type="project" value="UniProtKB-EC"/>
</dbReference>
<feature type="transmembrane region" description="Helical" evidence="11">
    <location>
        <begin position="647"/>
        <end position="670"/>
    </location>
</feature>
<feature type="transmembrane region" description="Helical" evidence="11">
    <location>
        <begin position="568"/>
        <end position="587"/>
    </location>
</feature>
<keyword evidence="4" id="KW-0328">Glycosyltransferase</keyword>